<keyword evidence="4 5" id="KW-0173">Coenzyme A biosynthesis</keyword>
<evidence type="ECO:0000313" key="7">
    <source>
        <dbReference type="EMBL" id="MDC0681942.1"/>
    </source>
</evidence>
<dbReference type="EC" id="2.7.1.24" evidence="5 6"/>
<dbReference type="PROSITE" id="PS51219">
    <property type="entry name" value="DPCK"/>
    <property type="match status" value="1"/>
</dbReference>
<keyword evidence="3 5" id="KW-0067">ATP-binding</keyword>
<organism evidence="7 8">
    <name type="scientific">Sorangium atrum</name>
    <dbReference type="NCBI Taxonomy" id="2995308"/>
    <lineage>
        <taxon>Bacteria</taxon>
        <taxon>Pseudomonadati</taxon>
        <taxon>Myxococcota</taxon>
        <taxon>Polyangia</taxon>
        <taxon>Polyangiales</taxon>
        <taxon>Polyangiaceae</taxon>
        <taxon>Sorangium</taxon>
    </lineage>
</organism>
<comment type="subcellular location">
    <subcellularLocation>
        <location evidence="5">Cytoplasm</location>
    </subcellularLocation>
</comment>
<keyword evidence="5" id="KW-0963">Cytoplasm</keyword>
<comment type="catalytic activity">
    <reaction evidence="5">
        <text>3'-dephospho-CoA + ATP = ADP + CoA + H(+)</text>
        <dbReference type="Rhea" id="RHEA:18245"/>
        <dbReference type="ChEBI" id="CHEBI:15378"/>
        <dbReference type="ChEBI" id="CHEBI:30616"/>
        <dbReference type="ChEBI" id="CHEBI:57287"/>
        <dbReference type="ChEBI" id="CHEBI:57328"/>
        <dbReference type="ChEBI" id="CHEBI:456216"/>
        <dbReference type="EC" id="2.7.1.24"/>
    </reaction>
</comment>
<dbReference type="PANTHER" id="PTHR10695:SF46">
    <property type="entry name" value="BIFUNCTIONAL COENZYME A SYNTHASE-RELATED"/>
    <property type="match status" value="1"/>
</dbReference>
<dbReference type="GO" id="GO:0004140">
    <property type="term" value="F:dephospho-CoA kinase activity"/>
    <property type="evidence" value="ECO:0007669"/>
    <property type="project" value="UniProtKB-EC"/>
</dbReference>
<keyword evidence="5 7" id="KW-0808">Transferase</keyword>
<feature type="binding site" evidence="5">
    <location>
        <begin position="13"/>
        <end position="18"/>
    </location>
    <ligand>
        <name>ATP</name>
        <dbReference type="ChEBI" id="CHEBI:30616"/>
    </ligand>
</feature>
<dbReference type="Pfam" id="PF01121">
    <property type="entry name" value="CoaE"/>
    <property type="match status" value="1"/>
</dbReference>
<comment type="pathway">
    <text evidence="5">Cofactor biosynthesis; coenzyme A biosynthesis; CoA from (R)-pantothenate: step 5/5.</text>
</comment>
<dbReference type="SUPFAM" id="SSF52540">
    <property type="entry name" value="P-loop containing nucleoside triphosphate hydrolases"/>
    <property type="match status" value="1"/>
</dbReference>
<dbReference type="HAMAP" id="MF_00376">
    <property type="entry name" value="Dephospho_CoA_kinase"/>
    <property type="match status" value="1"/>
</dbReference>
<dbReference type="Gene3D" id="3.40.50.300">
    <property type="entry name" value="P-loop containing nucleotide triphosphate hydrolases"/>
    <property type="match status" value="1"/>
</dbReference>
<comment type="caution">
    <text evidence="7">The sequence shown here is derived from an EMBL/GenBank/DDBJ whole genome shotgun (WGS) entry which is preliminary data.</text>
</comment>
<dbReference type="EMBL" id="JAQNDK010000003">
    <property type="protein sequence ID" value="MDC0681942.1"/>
    <property type="molecule type" value="Genomic_DNA"/>
</dbReference>
<accession>A0ABT5C6F6</accession>
<protein>
    <recommendedName>
        <fullName evidence="5 6">Dephospho-CoA kinase</fullName>
        <ecNumber evidence="5 6">2.7.1.24</ecNumber>
    </recommendedName>
    <alternativeName>
        <fullName evidence="5">Dephosphocoenzyme A kinase</fullName>
    </alternativeName>
</protein>
<dbReference type="CDD" id="cd02022">
    <property type="entry name" value="DPCK"/>
    <property type="match status" value="1"/>
</dbReference>
<gene>
    <name evidence="5 7" type="primary">coaE</name>
    <name evidence="7" type="ORF">POL72_29660</name>
</gene>
<dbReference type="InterPro" id="IPR001977">
    <property type="entry name" value="Depp_CoAkinase"/>
</dbReference>
<name>A0ABT5C6F6_9BACT</name>
<reference evidence="7 8" key="1">
    <citation type="submission" date="2023-01" db="EMBL/GenBank/DDBJ databases">
        <title>Minimal conservation of predation-associated metabolite biosynthetic gene clusters underscores biosynthetic potential of Myxococcota including descriptions for ten novel species: Archangium lansinium sp. nov., Myxococcus landrumus sp. nov., Nannocystis bai.</title>
        <authorList>
            <person name="Ahearne A."/>
            <person name="Stevens C."/>
            <person name="Dowd S."/>
        </authorList>
    </citation>
    <scope>NUCLEOTIDE SEQUENCE [LARGE SCALE GENOMIC DNA]</scope>
    <source>
        <strain evidence="7 8">WIWO2</strain>
    </source>
</reference>
<dbReference type="RefSeq" id="WP_272099404.1">
    <property type="nucleotide sequence ID" value="NZ_JAQNDK010000003.1"/>
</dbReference>
<evidence type="ECO:0000256" key="5">
    <source>
        <dbReference type="HAMAP-Rule" id="MF_00376"/>
    </source>
</evidence>
<dbReference type="PANTHER" id="PTHR10695">
    <property type="entry name" value="DEPHOSPHO-COA KINASE-RELATED"/>
    <property type="match status" value="1"/>
</dbReference>
<sequence>MGIVLFGLTGGLGSGKSTVAAHFRARGLPVLDADALAREVVAKGTEGLDAVVRTLGPEVVSPDGSLDRARVAAVVFADPDKRRQLNAIVHPRITALTLERAAELQAQGEPLACYEAALLVENGVADAFRPLVVVAVPEAVQIARAMARDGATEHQVRARLAAQLPLARKVAVADYVIENSGDRAATERQADEVLASIRAKLGVGPSAARQGSGQDP</sequence>
<evidence type="ECO:0000313" key="8">
    <source>
        <dbReference type="Proteomes" id="UP001217485"/>
    </source>
</evidence>
<comment type="similarity">
    <text evidence="1 5">Belongs to the CoaE family.</text>
</comment>
<evidence type="ECO:0000256" key="1">
    <source>
        <dbReference type="ARBA" id="ARBA00009018"/>
    </source>
</evidence>
<dbReference type="NCBIfam" id="TIGR00152">
    <property type="entry name" value="dephospho-CoA kinase"/>
    <property type="match status" value="1"/>
</dbReference>
<keyword evidence="2 5" id="KW-0547">Nucleotide-binding</keyword>
<dbReference type="InterPro" id="IPR027417">
    <property type="entry name" value="P-loop_NTPase"/>
</dbReference>
<evidence type="ECO:0000256" key="4">
    <source>
        <dbReference type="ARBA" id="ARBA00022993"/>
    </source>
</evidence>
<dbReference type="Proteomes" id="UP001217485">
    <property type="component" value="Unassembled WGS sequence"/>
</dbReference>
<proteinExistence type="inferred from homology"/>
<evidence type="ECO:0000256" key="3">
    <source>
        <dbReference type="ARBA" id="ARBA00022840"/>
    </source>
</evidence>
<keyword evidence="8" id="KW-1185">Reference proteome</keyword>
<keyword evidence="5 7" id="KW-0418">Kinase</keyword>
<evidence type="ECO:0000256" key="6">
    <source>
        <dbReference type="NCBIfam" id="TIGR00152"/>
    </source>
</evidence>
<evidence type="ECO:0000256" key="2">
    <source>
        <dbReference type="ARBA" id="ARBA00022741"/>
    </source>
</evidence>
<comment type="function">
    <text evidence="5">Catalyzes the phosphorylation of the 3'-hydroxyl group of dephosphocoenzyme A to form coenzyme A.</text>
</comment>